<dbReference type="InterPro" id="IPR010653">
    <property type="entry name" value="NlpB/DapX"/>
</dbReference>
<sequence>KAALSAEKELEGVKSRLFKGRDGVTLRISEPFSRAWRLVGLALDRVGFMVEDRNRSRGVYYVRYNDPMDSGAQEGWLSKLAFWKGEKVDEAALYQVQLESVGNDTQVRIADDQSQDLDNDTALRILTLMKEQLK</sequence>
<feature type="non-terminal residue" evidence="1">
    <location>
        <position position="1"/>
    </location>
</feature>
<name>A0A831K492_9GAMM</name>
<dbReference type="InterPro" id="IPR042268">
    <property type="entry name" value="BamC_C"/>
</dbReference>
<proteinExistence type="predicted"/>
<protein>
    <submittedName>
        <fullName evidence="1">Outer membrane protein assembly factor BamC</fullName>
    </submittedName>
</protein>
<dbReference type="AlphaFoldDB" id="A0A831K492"/>
<organism evidence="1">
    <name type="scientific">Thiolapillus brandeum</name>
    <dbReference type="NCBI Taxonomy" id="1076588"/>
    <lineage>
        <taxon>Bacteria</taxon>
        <taxon>Pseudomonadati</taxon>
        <taxon>Pseudomonadota</taxon>
        <taxon>Gammaproteobacteria</taxon>
        <taxon>Chromatiales</taxon>
        <taxon>Sedimenticolaceae</taxon>
        <taxon>Thiolapillus</taxon>
    </lineage>
</organism>
<gene>
    <name evidence="1" type="primary">bamC</name>
    <name evidence="1" type="ORF">ENG92_00845</name>
</gene>
<dbReference type="Gene3D" id="3.30.310.170">
    <property type="entry name" value="Outer membrane protein assembly factor BamC"/>
    <property type="match status" value="1"/>
</dbReference>
<comment type="caution">
    <text evidence="1">The sequence shown here is derived from an EMBL/GenBank/DDBJ whole genome shotgun (WGS) entry which is preliminary data.</text>
</comment>
<dbReference type="EMBL" id="DRCV01000039">
    <property type="protein sequence ID" value="HDK37551.1"/>
    <property type="molecule type" value="Genomic_DNA"/>
</dbReference>
<dbReference type="Pfam" id="PF06804">
    <property type="entry name" value="Lipoprotein_18"/>
    <property type="match status" value="1"/>
</dbReference>
<dbReference type="Proteomes" id="UP000885822">
    <property type="component" value="Unassembled WGS sequence"/>
</dbReference>
<evidence type="ECO:0000313" key="1">
    <source>
        <dbReference type="EMBL" id="HDK37551.1"/>
    </source>
</evidence>
<reference evidence="1" key="1">
    <citation type="journal article" date="2020" name="mSystems">
        <title>Genome- and Community-Level Interaction Insights into Carbon Utilization and Element Cycling Functions of Hydrothermarchaeota in Hydrothermal Sediment.</title>
        <authorList>
            <person name="Zhou Z."/>
            <person name="Liu Y."/>
            <person name="Xu W."/>
            <person name="Pan J."/>
            <person name="Luo Z.H."/>
            <person name="Li M."/>
        </authorList>
    </citation>
    <scope>NUCLEOTIDE SEQUENCE [LARGE SCALE GENOMIC DNA]</scope>
    <source>
        <strain evidence="1">HyVt-26</strain>
    </source>
</reference>
<accession>A0A831K492</accession>